<evidence type="ECO:0000313" key="4">
    <source>
        <dbReference type="EMBL" id="MBD1599923.1"/>
    </source>
</evidence>
<organism evidence="4 5">
    <name type="scientific">Pseudomonas typographi</name>
    <dbReference type="NCBI Taxonomy" id="2715964"/>
    <lineage>
        <taxon>Bacteria</taxon>
        <taxon>Pseudomonadati</taxon>
        <taxon>Pseudomonadota</taxon>
        <taxon>Gammaproteobacteria</taxon>
        <taxon>Pseudomonadales</taxon>
        <taxon>Pseudomonadaceae</taxon>
        <taxon>Pseudomonas</taxon>
    </lineage>
</organism>
<accession>A0ABR7Z361</accession>
<keyword evidence="2 3" id="KW-0804">Transcription</keyword>
<evidence type="ECO:0000256" key="1">
    <source>
        <dbReference type="ARBA" id="ARBA00023015"/>
    </source>
</evidence>
<evidence type="ECO:0000256" key="3">
    <source>
        <dbReference type="RuleBase" id="RU004409"/>
    </source>
</evidence>
<proteinExistence type="inferred from homology"/>
<dbReference type="InterPro" id="IPR038309">
    <property type="entry name" value="Rsd/AlgQ_sf"/>
</dbReference>
<protein>
    <submittedName>
        <fullName evidence="4">Sigma D regulator</fullName>
    </submittedName>
</protein>
<evidence type="ECO:0000256" key="2">
    <source>
        <dbReference type="ARBA" id="ARBA00023163"/>
    </source>
</evidence>
<dbReference type="NCBIfam" id="NF008723">
    <property type="entry name" value="PRK11718.1"/>
    <property type="match status" value="1"/>
</dbReference>
<comment type="caution">
    <text evidence="4">The sequence shown here is derived from an EMBL/GenBank/DDBJ whole genome shotgun (WGS) entry which is preliminary data.</text>
</comment>
<dbReference type="Proteomes" id="UP000805841">
    <property type="component" value="Unassembled WGS sequence"/>
</dbReference>
<dbReference type="InterPro" id="IPR007448">
    <property type="entry name" value="Sigma70_reg_Rsd_AlgQ"/>
</dbReference>
<sequence>MLESCHNAQERWGGVHLLIDRWLQERRELVSTFKGLIDLPEASPLERSQLQEFCGTLVDYFSAGHFAIYEQLVGEARAFGDDAAVELAESICPRLEALTEQALTFNDHCDQCDCADRAELRKRLNALGGLLHERFELEDCLIEVLHTAHSQEDTELA</sequence>
<dbReference type="Pfam" id="PF04353">
    <property type="entry name" value="Rsd_AlgQ"/>
    <property type="match status" value="1"/>
</dbReference>
<dbReference type="Gene3D" id="1.20.120.1370">
    <property type="entry name" value="Regulator of RNA polymerase sigma(70) subunit, domain 4"/>
    <property type="match status" value="1"/>
</dbReference>
<dbReference type="PIRSF" id="PIRSF016548">
    <property type="entry name" value="Rsd_AlgQ"/>
    <property type="match status" value="1"/>
</dbReference>
<gene>
    <name evidence="4" type="primary">rsd</name>
    <name evidence="4" type="ORF">HAQ05_14595</name>
</gene>
<dbReference type="EMBL" id="JAAOCA010000017">
    <property type="protein sequence ID" value="MBD1599923.1"/>
    <property type="molecule type" value="Genomic_DNA"/>
</dbReference>
<comment type="similarity">
    <text evidence="3">Belongs to the Rsd/AlgQ family.</text>
</comment>
<dbReference type="RefSeq" id="WP_190421781.1">
    <property type="nucleotide sequence ID" value="NZ_JAAOCA010000017.1"/>
</dbReference>
<keyword evidence="1 3" id="KW-0805">Transcription regulation</keyword>
<name>A0ABR7Z361_9PSED</name>
<keyword evidence="5" id="KW-1185">Reference proteome</keyword>
<reference evidence="4 5" key="1">
    <citation type="journal article" date="2020" name="Insects">
        <title>Bacteria Belonging to Pseudomonas typographi sp. nov. from the Bark Beetle Ips typographus Have Genomic Potential to Aid in the Host Ecology.</title>
        <authorList>
            <person name="Peral-Aranega E."/>
            <person name="Saati-Santamaria Z."/>
            <person name="Kolarik M."/>
            <person name="Rivas R."/>
            <person name="Garcia-Fraile P."/>
        </authorList>
    </citation>
    <scope>NUCLEOTIDE SEQUENCE [LARGE SCALE GENOMIC DNA]</scope>
    <source>
        <strain evidence="4 5">CA3A</strain>
    </source>
</reference>
<evidence type="ECO:0000313" key="5">
    <source>
        <dbReference type="Proteomes" id="UP000805841"/>
    </source>
</evidence>